<feature type="domain" description="HEPN" evidence="2">
    <location>
        <begin position="9"/>
        <end position="119"/>
    </location>
</feature>
<dbReference type="EMBL" id="DTGR01000053">
    <property type="protein sequence ID" value="HHS28776.1"/>
    <property type="molecule type" value="Genomic_DNA"/>
</dbReference>
<organism evidence="3">
    <name type="scientific">Desulfobacca acetoxidans</name>
    <dbReference type="NCBI Taxonomy" id="60893"/>
    <lineage>
        <taxon>Bacteria</taxon>
        <taxon>Pseudomonadati</taxon>
        <taxon>Thermodesulfobacteriota</taxon>
        <taxon>Desulfobaccia</taxon>
        <taxon>Desulfobaccales</taxon>
        <taxon>Desulfobaccaceae</taxon>
        <taxon>Desulfobacca</taxon>
    </lineage>
</organism>
<dbReference type="Gene3D" id="1.20.120.330">
    <property type="entry name" value="Nucleotidyltransferases domain 2"/>
    <property type="match status" value="1"/>
</dbReference>
<evidence type="ECO:0000256" key="1">
    <source>
        <dbReference type="ARBA" id="ARBA00038248"/>
    </source>
</evidence>
<accession>A0A7V6DP63</accession>
<dbReference type="PANTHER" id="PTHR36565:SF1">
    <property type="entry name" value="UPF0332 PROTEIN TM_1000"/>
    <property type="match status" value="1"/>
</dbReference>
<proteinExistence type="inferred from homology"/>
<evidence type="ECO:0000259" key="2">
    <source>
        <dbReference type="Pfam" id="PF05168"/>
    </source>
</evidence>
<comment type="similarity">
    <text evidence="1">Belongs to the UPF0332 family.</text>
</comment>
<dbReference type="InterPro" id="IPR052226">
    <property type="entry name" value="UPF0332_toxin"/>
</dbReference>
<dbReference type="Pfam" id="PF05168">
    <property type="entry name" value="HEPN"/>
    <property type="match status" value="1"/>
</dbReference>
<name>A0A7V6DP63_9BACT</name>
<sequence length="135" mass="15303">MTVAEEISLMLAKARRYLASAETLRREQDFDSAMSRLYYAMFYAAEALLLAQGHTFSSHRAVISAFGKLLVKKGIVPKELHQWLHEAFDKRQLSDYEFLTGIGDEEVAAMQPKAAQFLEQATRTLRQWGVLGECS</sequence>
<protein>
    <submittedName>
        <fullName evidence="3">HEPN domain-containing protein</fullName>
    </submittedName>
</protein>
<dbReference type="AlphaFoldDB" id="A0A7V6DP63"/>
<dbReference type="PANTHER" id="PTHR36565">
    <property type="entry name" value="UPF0332 PROTEIN TM_1000"/>
    <property type="match status" value="1"/>
</dbReference>
<gene>
    <name evidence="3" type="ORF">ENV52_03630</name>
</gene>
<reference evidence="3" key="1">
    <citation type="journal article" date="2020" name="mSystems">
        <title>Genome- and Community-Level Interaction Insights into Carbon Utilization and Element Cycling Functions of Hydrothermarchaeota in Hydrothermal Sediment.</title>
        <authorList>
            <person name="Zhou Z."/>
            <person name="Liu Y."/>
            <person name="Xu W."/>
            <person name="Pan J."/>
            <person name="Luo Z.H."/>
            <person name="Li M."/>
        </authorList>
    </citation>
    <scope>NUCLEOTIDE SEQUENCE [LARGE SCALE GENOMIC DNA]</scope>
    <source>
        <strain evidence="3">SpSt-767</strain>
    </source>
</reference>
<evidence type="ECO:0000313" key="3">
    <source>
        <dbReference type="EMBL" id="HHS28776.1"/>
    </source>
</evidence>
<comment type="caution">
    <text evidence="3">The sequence shown here is derived from an EMBL/GenBank/DDBJ whole genome shotgun (WGS) entry which is preliminary data.</text>
</comment>
<dbReference type="InterPro" id="IPR007842">
    <property type="entry name" value="HEPN_dom"/>
</dbReference>